<keyword evidence="2" id="KW-0067">ATP-binding</keyword>
<evidence type="ECO:0000256" key="1">
    <source>
        <dbReference type="ARBA" id="ARBA00022741"/>
    </source>
</evidence>
<dbReference type="Proteomes" id="UP001501578">
    <property type="component" value="Unassembled WGS sequence"/>
</dbReference>
<feature type="domain" description="ABC transporter" evidence="3">
    <location>
        <begin position="45"/>
        <end position="82"/>
    </location>
</feature>
<evidence type="ECO:0000256" key="2">
    <source>
        <dbReference type="ARBA" id="ARBA00022840"/>
    </source>
</evidence>
<proteinExistence type="predicted"/>
<dbReference type="InterPro" id="IPR027417">
    <property type="entry name" value="P-loop_NTPase"/>
</dbReference>
<evidence type="ECO:0000313" key="4">
    <source>
        <dbReference type="EMBL" id="GAA0933680.1"/>
    </source>
</evidence>
<dbReference type="PANTHER" id="PTHR43158">
    <property type="entry name" value="SKFA PEPTIDE EXPORT ATP-BINDING PROTEIN SKFE"/>
    <property type="match status" value="1"/>
</dbReference>
<dbReference type="EMBL" id="BAAAHQ010000021">
    <property type="protein sequence ID" value="GAA0933680.1"/>
    <property type="molecule type" value="Genomic_DNA"/>
</dbReference>
<evidence type="ECO:0000313" key="5">
    <source>
        <dbReference type="Proteomes" id="UP001501578"/>
    </source>
</evidence>
<reference evidence="5" key="1">
    <citation type="journal article" date="2019" name="Int. J. Syst. Evol. Microbiol.">
        <title>The Global Catalogue of Microorganisms (GCM) 10K type strain sequencing project: providing services to taxonomists for standard genome sequencing and annotation.</title>
        <authorList>
            <consortium name="The Broad Institute Genomics Platform"/>
            <consortium name="The Broad Institute Genome Sequencing Center for Infectious Disease"/>
            <person name="Wu L."/>
            <person name="Ma J."/>
        </authorList>
    </citation>
    <scope>NUCLEOTIDE SEQUENCE [LARGE SCALE GENOMIC DNA]</scope>
    <source>
        <strain evidence="5">JCM 11136</strain>
    </source>
</reference>
<keyword evidence="1" id="KW-0547">Nucleotide-binding</keyword>
<dbReference type="PANTHER" id="PTHR43158:SF2">
    <property type="entry name" value="SKFA PEPTIDE EXPORT ATP-BINDING PROTEIN SKFE"/>
    <property type="match status" value="1"/>
</dbReference>
<organism evidence="4 5">
    <name type="scientific">Nonomuraea longicatena</name>
    <dbReference type="NCBI Taxonomy" id="83682"/>
    <lineage>
        <taxon>Bacteria</taxon>
        <taxon>Bacillati</taxon>
        <taxon>Actinomycetota</taxon>
        <taxon>Actinomycetes</taxon>
        <taxon>Streptosporangiales</taxon>
        <taxon>Streptosporangiaceae</taxon>
        <taxon>Nonomuraea</taxon>
    </lineage>
</organism>
<evidence type="ECO:0000259" key="3">
    <source>
        <dbReference type="Pfam" id="PF00005"/>
    </source>
</evidence>
<dbReference type="Pfam" id="PF00005">
    <property type="entry name" value="ABC_tran"/>
    <property type="match status" value="1"/>
</dbReference>
<name>A0ABP4AB09_9ACTN</name>
<protein>
    <recommendedName>
        <fullName evidence="3">ABC transporter domain-containing protein</fullName>
    </recommendedName>
</protein>
<dbReference type="InterPro" id="IPR003439">
    <property type="entry name" value="ABC_transporter-like_ATP-bd"/>
</dbReference>
<gene>
    <name evidence="4" type="ORF">GCM10009560_40110</name>
</gene>
<keyword evidence="5" id="KW-1185">Reference proteome</keyword>
<sequence>MPAVAQLSVKSVTKSYGTRTVLDQGTLAELDGVRVGERLRLDGLLAIEPGQRLLITGGNGAGKTTLLRVLAGDLEPDAGTARRTQTLTR</sequence>
<dbReference type="Gene3D" id="3.40.50.300">
    <property type="entry name" value="P-loop containing nucleotide triphosphate hydrolases"/>
    <property type="match status" value="1"/>
</dbReference>
<comment type="caution">
    <text evidence="4">The sequence shown here is derived from an EMBL/GenBank/DDBJ whole genome shotgun (WGS) entry which is preliminary data.</text>
</comment>
<accession>A0ABP4AB09</accession>
<dbReference type="SUPFAM" id="SSF52540">
    <property type="entry name" value="P-loop containing nucleoside triphosphate hydrolases"/>
    <property type="match status" value="1"/>
</dbReference>